<dbReference type="InterPro" id="IPR021848">
    <property type="entry name" value="HODM_asu-like"/>
</dbReference>
<dbReference type="OrthoDB" id="5043642at2759"/>
<dbReference type="EMBL" id="ML742054">
    <property type="protein sequence ID" value="KAE8152386.1"/>
    <property type="molecule type" value="Genomic_DNA"/>
</dbReference>
<reference evidence="2 3" key="1">
    <citation type="submission" date="2019-04" db="EMBL/GenBank/DDBJ databases">
        <title>Friends and foes A comparative genomics study of 23 Aspergillus species from section Flavi.</title>
        <authorList>
            <consortium name="DOE Joint Genome Institute"/>
            <person name="Kjaerbolling I."/>
            <person name="Vesth T."/>
            <person name="Frisvad J.C."/>
            <person name="Nybo J.L."/>
            <person name="Theobald S."/>
            <person name="Kildgaard S."/>
            <person name="Isbrandt T."/>
            <person name="Kuo A."/>
            <person name="Sato A."/>
            <person name="Lyhne E.K."/>
            <person name="Kogle M.E."/>
            <person name="Wiebenga A."/>
            <person name="Kun R.S."/>
            <person name="Lubbers R.J."/>
            <person name="Makela M.R."/>
            <person name="Barry K."/>
            <person name="Chovatia M."/>
            <person name="Clum A."/>
            <person name="Daum C."/>
            <person name="Haridas S."/>
            <person name="He G."/>
            <person name="LaButti K."/>
            <person name="Lipzen A."/>
            <person name="Mondo S."/>
            <person name="Riley R."/>
            <person name="Salamov A."/>
            <person name="Simmons B.A."/>
            <person name="Magnuson J.K."/>
            <person name="Henrissat B."/>
            <person name="Mortensen U.H."/>
            <person name="Larsen T.O."/>
            <person name="Devries R.P."/>
            <person name="Grigoriev I.V."/>
            <person name="Machida M."/>
            <person name="Baker S.E."/>
            <person name="Andersen M.R."/>
        </authorList>
    </citation>
    <scope>NUCLEOTIDE SEQUENCE [LARGE SCALE GENOMIC DNA]</scope>
    <source>
        <strain evidence="2 3">IBT 18842</strain>
    </source>
</reference>
<keyword evidence="1" id="KW-0812">Transmembrane</keyword>
<name>A0A5N6U177_ASPAV</name>
<gene>
    <name evidence="2" type="ORF">BDV25DRAFT_137957</name>
</gene>
<protein>
    <recommendedName>
        <fullName evidence="4">HRQ family protein 2</fullName>
    </recommendedName>
</protein>
<keyword evidence="1" id="KW-1133">Transmembrane helix</keyword>
<keyword evidence="1" id="KW-0472">Membrane</keyword>
<evidence type="ECO:0000256" key="1">
    <source>
        <dbReference type="SAM" id="Phobius"/>
    </source>
</evidence>
<evidence type="ECO:0000313" key="3">
    <source>
        <dbReference type="Proteomes" id="UP000325780"/>
    </source>
</evidence>
<sequence length="372" mass="42451">MSYMPSSLELVGWPAWSTLFWFSLASGVLILVKRSSGHQKGAFQESNVHAEPTAYPPVEPLPDFEWQTKEPLKLRPFKPKYNLTMAIEEATVSELIEMDKNYADRIALRKALMTDHPETVLGAEQCVAAAVNEFYSWMVETYLPTRFPRMFRLSPPFKPSILHNLVTNEKLPLRAVGHPIETLRVLGGLVDEDVLFLLPSDDGDGYTLKGFVTCFPNGFNTKEKLNVKLRDIHKPVPKYKEKLEKSMDRYFDKLKVGKFMKRANWTITTTPNLAFFQGTHLYEGDTVSQEEVNVENARFRCERQVVHRLPQSRAIILTIKTYLYTLSEIKGEGLGESLAQAIDGLREGNVPAFHFYKRAAIWGESAKAYLRN</sequence>
<dbReference type="Pfam" id="PF11927">
    <property type="entry name" value="HODM_asu-like"/>
    <property type="match status" value="1"/>
</dbReference>
<feature type="transmembrane region" description="Helical" evidence="1">
    <location>
        <begin position="12"/>
        <end position="32"/>
    </location>
</feature>
<accession>A0A5N6U177</accession>
<proteinExistence type="predicted"/>
<keyword evidence="3" id="KW-1185">Reference proteome</keyword>
<dbReference type="AlphaFoldDB" id="A0A5N6U177"/>
<organism evidence="2 3">
    <name type="scientific">Aspergillus avenaceus</name>
    <dbReference type="NCBI Taxonomy" id="36643"/>
    <lineage>
        <taxon>Eukaryota</taxon>
        <taxon>Fungi</taxon>
        <taxon>Dikarya</taxon>
        <taxon>Ascomycota</taxon>
        <taxon>Pezizomycotina</taxon>
        <taxon>Eurotiomycetes</taxon>
        <taxon>Eurotiomycetidae</taxon>
        <taxon>Eurotiales</taxon>
        <taxon>Aspergillaceae</taxon>
        <taxon>Aspergillus</taxon>
        <taxon>Aspergillus subgen. Circumdati</taxon>
    </lineage>
</organism>
<evidence type="ECO:0000313" key="2">
    <source>
        <dbReference type="EMBL" id="KAE8152386.1"/>
    </source>
</evidence>
<evidence type="ECO:0008006" key="4">
    <source>
        <dbReference type="Google" id="ProtNLM"/>
    </source>
</evidence>
<dbReference type="Proteomes" id="UP000325780">
    <property type="component" value="Unassembled WGS sequence"/>
</dbReference>